<evidence type="ECO:0000313" key="2">
    <source>
        <dbReference type="EMBL" id="ELW68123.1"/>
    </source>
</evidence>
<dbReference type="AlphaFoldDB" id="L9KZK0"/>
<keyword evidence="3" id="KW-1185">Reference proteome</keyword>
<feature type="region of interest" description="Disordered" evidence="1">
    <location>
        <begin position="136"/>
        <end position="163"/>
    </location>
</feature>
<accession>L9KZK0</accession>
<protein>
    <submittedName>
        <fullName evidence="2">Uncharacterized protein</fullName>
    </submittedName>
</protein>
<evidence type="ECO:0000313" key="3">
    <source>
        <dbReference type="Proteomes" id="UP000011518"/>
    </source>
</evidence>
<name>L9KZK0_TUPCH</name>
<reference evidence="3" key="1">
    <citation type="submission" date="2012-07" db="EMBL/GenBank/DDBJ databases">
        <title>Genome of the Chinese tree shrew, a rising model animal genetically related to primates.</title>
        <authorList>
            <person name="Zhang G."/>
            <person name="Fan Y."/>
            <person name="Yao Y."/>
            <person name="Huang Z."/>
        </authorList>
    </citation>
    <scope>NUCLEOTIDE SEQUENCE [LARGE SCALE GENOMIC DNA]</scope>
</reference>
<reference evidence="3" key="2">
    <citation type="journal article" date="2013" name="Nat. Commun.">
        <title>Genome of the Chinese tree shrew.</title>
        <authorList>
            <person name="Fan Y."/>
            <person name="Huang Z.Y."/>
            <person name="Cao C.C."/>
            <person name="Chen C.S."/>
            <person name="Chen Y.X."/>
            <person name="Fan D.D."/>
            <person name="He J."/>
            <person name="Hou H.L."/>
            <person name="Hu L."/>
            <person name="Hu X.T."/>
            <person name="Jiang X.T."/>
            <person name="Lai R."/>
            <person name="Lang Y.S."/>
            <person name="Liang B."/>
            <person name="Liao S.G."/>
            <person name="Mu D."/>
            <person name="Ma Y.Y."/>
            <person name="Niu Y.Y."/>
            <person name="Sun X.Q."/>
            <person name="Xia J.Q."/>
            <person name="Xiao J."/>
            <person name="Xiong Z.Q."/>
            <person name="Xu L."/>
            <person name="Yang L."/>
            <person name="Zhang Y."/>
            <person name="Zhao W."/>
            <person name="Zhao X.D."/>
            <person name="Zheng Y.T."/>
            <person name="Zhou J.M."/>
            <person name="Zhu Y.B."/>
            <person name="Zhang G.J."/>
            <person name="Wang J."/>
            <person name="Yao Y.G."/>
        </authorList>
    </citation>
    <scope>NUCLEOTIDE SEQUENCE [LARGE SCALE GENOMIC DNA]</scope>
</reference>
<dbReference type="EMBL" id="KB320579">
    <property type="protein sequence ID" value="ELW68123.1"/>
    <property type="molecule type" value="Genomic_DNA"/>
</dbReference>
<gene>
    <name evidence="2" type="ORF">TREES_T100003915</name>
</gene>
<feature type="compositionally biased region" description="Pro residues" evidence="1">
    <location>
        <begin position="144"/>
        <end position="154"/>
    </location>
</feature>
<dbReference type="Proteomes" id="UP000011518">
    <property type="component" value="Unassembled WGS sequence"/>
</dbReference>
<dbReference type="InParanoid" id="L9KZK0"/>
<evidence type="ECO:0000256" key="1">
    <source>
        <dbReference type="SAM" id="MobiDB-lite"/>
    </source>
</evidence>
<organism evidence="2 3">
    <name type="scientific">Tupaia chinensis</name>
    <name type="common">Chinese tree shrew</name>
    <name type="synonym">Tupaia belangeri chinensis</name>
    <dbReference type="NCBI Taxonomy" id="246437"/>
    <lineage>
        <taxon>Eukaryota</taxon>
        <taxon>Metazoa</taxon>
        <taxon>Chordata</taxon>
        <taxon>Craniata</taxon>
        <taxon>Vertebrata</taxon>
        <taxon>Euteleostomi</taxon>
        <taxon>Mammalia</taxon>
        <taxon>Eutheria</taxon>
        <taxon>Euarchontoglires</taxon>
        <taxon>Scandentia</taxon>
        <taxon>Tupaiidae</taxon>
        <taxon>Tupaia</taxon>
    </lineage>
</organism>
<sequence length="197" mass="20612">MGSPYVILHRNYEGVELSWSRGLRPVGARGSQQESRDREQAPQALLHPPASAGVIINMILTTANIGGITKAGACAAAGPKPELAPALRPPAARLDLWPLPAPRALQLCLLLVTGPLWALSPPERCPTSRRCCGLHFSERQPGSSIPPPSPPPETPRTGSGFAETVCPALAAPGPAGALPALAEQAQRLTGRWTLVSP</sequence>
<proteinExistence type="predicted"/>